<proteinExistence type="predicted"/>
<comment type="caution">
    <text evidence="1">The sequence shown here is derived from an EMBL/GenBank/DDBJ whole genome shotgun (WGS) entry which is preliminary data.</text>
</comment>
<accession>A0A9P0PSP0</accession>
<keyword evidence="2" id="KW-1185">Reference proteome</keyword>
<gene>
    <name evidence="1" type="ORF">ACAOBT_LOCUS22726</name>
</gene>
<protein>
    <submittedName>
        <fullName evidence="1">Uncharacterized protein</fullName>
    </submittedName>
</protein>
<evidence type="ECO:0000313" key="1">
    <source>
        <dbReference type="EMBL" id="CAH1995626.1"/>
    </source>
</evidence>
<dbReference type="EMBL" id="CAKOFQ010007234">
    <property type="protein sequence ID" value="CAH1995626.1"/>
    <property type="molecule type" value="Genomic_DNA"/>
</dbReference>
<reference evidence="1" key="1">
    <citation type="submission" date="2022-03" db="EMBL/GenBank/DDBJ databases">
        <authorList>
            <person name="Sayadi A."/>
        </authorList>
    </citation>
    <scope>NUCLEOTIDE SEQUENCE</scope>
</reference>
<dbReference type="AlphaFoldDB" id="A0A9P0PSP0"/>
<sequence>MVTPADRLAQLEKTGETAKVAIPDSGTRVAERSNADRIPSCWSMEA</sequence>
<evidence type="ECO:0000313" key="2">
    <source>
        <dbReference type="Proteomes" id="UP001152888"/>
    </source>
</evidence>
<dbReference type="Proteomes" id="UP001152888">
    <property type="component" value="Unassembled WGS sequence"/>
</dbReference>
<name>A0A9P0PSP0_ACAOB</name>
<organism evidence="1 2">
    <name type="scientific">Acanthoscelides obtectus</name>
    <name type="common">Bean weevil</name>
    <name type="synonym">Bruchus obtectus</name>
    <dbReference type="NCBI Taxonomy" id="200917"/>
    <lineage>
        <taxon>Eukaryota</taxon>
        <taxon>Metazoa</taxon>
        <taxon>Ecdysozoa</taxon>
        <taxon>Arthropoda</taxon>
        <taxon>Hexapoda</taxon>
        <taxon>Insecta</taxon>
        <taxon>Pterygota</taxon>
        <taxon>Neoptera</taxon>
        <taxon>Endopterygota</taxon>
        <taxon>Coleoptera</taxon>
        <taxon>Polyphaga</taxon>
        <taxon>Cucujiformia</taxon>
        <taxon>Chrysomeloidea</taxon>
        <taxon>Chrysomelidae</taxon>
        <taxon>Bruchinae</taxon>
        <taxon>Bruchini</taxon>
        <taxon>Acanthoscelides</taxon>
    </lineage>
</organism>